<feature type="domain" description="Glycosyltransferase 2-like" evidence="6">
    <location>
        <begin position="116"/>
        <end position="271"/>
    </location>
</feature>
<proteinExistence type="inferred from homology"/>
<dbReference type="GO" id="GO:0016757">
    <property type="term" value="F:glycosyltransferase activity"/>
    <property type="evidence" value="ECO:0007669"/>
    <property type="project" value="UniProtKB-KW"/>
</dbReference>
<evidence type="ECO:0000256" key="2">
    <source>
        <dbReference type="ARBA" id="ARBA00006739"/>
    </source>
</evidence>
<comment type="similarity">
    <text evidence="2">Belongs to the glycosyltransferase 2 family.</text>
</comment>
<comment type="caution">
    <text evidence="7">The sequence shown here is derived from an EMBL/GenBank/DDBJ whole genome shotgun (WGS) entry which is preliminary data.</text>
</comment>
<dbReference type="Proteomes" id="UP001347146">
    <property type="component" value="Unassembled WGS sequence"/>
</dbReference>
<dbReference type="EC" id="2.4.-.-" evidence="7"/>
<dbReference type="InterPro" id="IPR001173">
    <property type="entry name" value="Glyco_trans_2-like"/>
</dbReference>
<dbReference type="Gene3D" id="3.90.550.10">
    <property type="entry name" value="Spore Coat Polysaccharide Biosynthesis Protein SpsA, Chain A"/>
    <property type="match status" value="1"/>
</dbReference>
<keyword evidence="3 7" id="KW-0328">Glycosyltransferase</keyword>
<feature type="region of interest" description="Disordered" evidence="5">
    <location>
        <begin position="1"/>
        <end position="28"/>
    </location>
</feature>
<name>A0ABU7ME65_9ACTN</name>
<evidence type="ECO:0000256" key="3">
    <source>
        <dbReference type="ARBA" id="ARBA00022676"/>
    </source>
</evidence>
<feature type="region of interest" description="Disordered" evidence="5">
    <location>
        <begin position="392"/>
        <end position="420"/>
    </location>
</feature>
<evidence type="ECO:0000256" key="5">
    <source>
        <dbReference type="SAM" id="MobiDB-lite"/>
    </source>
</evidence>
<keyword evidence="4 7" id="KW-0808">Transferase</keyword>
<evidence type="ECO:0000313" key="8">
    <source>
        <dbReference type="Proteomes" id="UP001347146"/>
    </source>
</evidence>
<evidence type="ECO:0000256" key="1">
    <source>
        <dbReference type="ARBA" id="ARBA00004776"/>
    </source>
</evidence>
<dbReference type="PANTHER" id="PTHR43179">
    <property type="entry name" value="RHAMNOSYLTRANSFERASE WBBL"/>
    <property type="match status" value="1"/>
</dbReference>
<accession>A0ABU7ME65</accession>
<protein>
    <submittedName>
        <fullName evidence="7">Glycosyltransferase</fullName>
        <ecNumber evidence="7">2.4.-.-</ecNumber>
    </submittedName>
</protein>
<evidence type="ECO:0000256" key="4">
    <source>
        <dbReference type="ARBA" id="ARBA00022679"/>
    </source>
</evidence>
<dbReference type="RefSeq" id="WP_330433102.1">
    <property type="nucleotide sequence ID" value="NZ_JAZDUF010000003.1"/>
</dbReference>
<dbReference type="CDD" id="cd00761">
    <property type="entry name" value="Glyco_tranf_GTA_type"/>
    <property type="match status" value="1"/>
</dbReference>
<evidence type="ECO:0000313" key="7">
    <source>
        <dbReference type="EMBL" id="MEE3851399.1"/>
    </source>
</evidence>
<dbReference type="InterPro" id="IPR029044">
    <property type="entry name" value="Nucleotide-diphossugar_trans"/>
</dbReference>
<keyword evidence="8" id="KW-1185">Reference proteome</keyword>
<dbReference type="Pfam" id="PF00535">
    <property type="entry name" value="Glycos_transf_2"/>
    <property type="match status" value="1"/>
</dbReference>
<sequence length="472" mass="49974">MHAHDEDTRSTGNEEITELSPILAAEDAGPLDPGARWVGEIQIGDRLADEVSLRGGEGYARARLLVRDGMSVRGFVDVGVEAGAVLGREVRREASRLPVATTAVPATSASAALPVSVVVCTRDRTPEVARVVDSLLAMDHPLFEVVIVDNAASSLDTWRYVDTHHDPRVRVIHASVPGLAAARNRGLEAARYDVVAFTDDDVVVDRHWLSCLTRSFTDPAVGCVTGLVPAAQLRTTSQVVFEQRVGWSSSLARRAYRLSDRDEHGALFPFRVADYGTGANFAVRRTAAFELGGFDEALGAGSPTRGGEDIDWFVRTLVGGHTLVFDPDAITWHQHREDDAALLSQAHGYGLGLGAWLTKVALDRRLAPLALSRSGIALRHLLTSVGARSAGADERPAGAAPVSGTGAARARATSNDTVSGAGREEISGLLAGPRALLTARAQGRKAAPFRSFAPRMPVVAAVDAQGGPSSSQ</sequence>
<evidence type="ECO:0000259" key="6">
    <source>
        <dbReference type="Pfam" id="PF00535"/>
    </source>
</evidence>
<dbReference type="PANTHER" id="PTHR43179:SF12">
    <property type="entry name" value="GALACTOFURANOSYLTRANSFERASE GLFT2"/>
    <property type="match status" value="1"/>
</dbReference>
<organism evidence="7 8">
    <name type="scientific">Gordonia sesuvii</name>
    <dbReference type="NCBI Taxonomy" id="3116777"/>
    <lineage>
        <taxon>Bacteria</taxon>
        <taxon>Bacillati</taxon>
        <taxon>Actinomycetota</taxon>
        <taxon>Actinomycetes</taxon>
        <taxon>Mycobacteriales</taxon>
        <taxon>Gordoniaceae</taxon>
        <taxon>Gordonia</taxon>
    </lineage>
</organism>
<reference evidence="7 8" key="1">
    <citation type="submission" date="2024-01" db="EMBL/GenBank/DDBJ databases">
        <title>Draft genome sequence of Gordonia sp. LSe1-13.</title>
        <authorList>
            <person name="Suphannarot A."/>
            <person name="Mingma R."/>
        </authorList>
    </citation>
    <scope>NUCLEOTIDE SEQUENCE [LARGE SCALE GENOMIC DNA]</scope>
    <source>
        <strain evidence="7 8">LSe1-13</strain>
    </source>
</reference>
<dbReference type="EMBL" id="JAZDUF010000003">
    <property type="protein sequence ID" value="MEE3851399.1"/>
    <property type="molecule type" value="Genomic_DNA"/>
</dbReference>
<dbReference type="SUPFAM" id="SSF53448">
    <property type="entry name" value="Nucleotide-diphospho-sugar transferases"/>
    <property type="match status" value="1"/>
</dbReference>
<gene>
    <name evidence="7" type="ORF">VZC37_13720</name>
</gene>
<comment type="pathway">
    <text evidence="1">Cell wall biogenesis; cell wall polysaccharide biosynthesis.</text>
</comment>